<proteinExistence type="predicted"/>
<dbReference type="EMBL" id="BAGZ01000002">
    <property type="protein sequence ID" value="GAB76716.1"/>
    <property type="molecule type" value="Genomic_DNA"/>
</dbReference>
<feature type="transmembrane region" description="Helical" evidence="2">
    <location>
        <begin position="52"/>
        <end position="76"/>
    </location>
</feature>
<dbReference type="AlphaFoldDB" id="K6UKV3"/>
<reference evidence="3 4" key="1">
    <citation type="submission" date="2012-08" db="EMBL/GenBank/DDBJ databases">
        <title>Whole genome shotgun sequence of Austwickia chelonae NBRC 105200.</title>
        <authorList>
            <person name="Yoshida I."/>
            <person name="Hosoyama A."/>
            <person name="Tsuchikane K."/>
            <person name="Katsumata H."/>
            <person name="Ando Y."/>
            <person name="Ohji S."/>
            <person name="Hamada M."/>
            <person name="Tamura T."/>
            <person name="Yamazoe A."/>
            <person name="Yamazaki S."/>
            <person name="Fujita N."/>
        </authorList>
    </citation>
    <scope>NUCLEOTIDE SEQUENCE [LARGE SCALE GENOMIC DNA]</scope>
    <source>
        <strain evidence="3 4">NBRC 105200</strain>
    </source>
</reference>
<feature type="region of interest" description="Disordered" evidence="1">
    <location>
        <begin position="1"/>
        <end position="22"/>
    </location>
</feature>
<keyword evidence="4" id="KW-1185">Reference proteome</keyword>
<evidence type="ECO:0000256" key="2">
    <source>
        <dbReference type="SAM" id="Phobius"/>
    </source>
</evidence>
<accession>K6UKV3</accession>
<comment type="caution">
    <text evidence="3">The sequence shown here is derived from an EMBL/GenBank/DDBJ whole genome shotgun (WGS) entry which is preliminary data.</text>
</comment>
<keyword evidence="2" id="KW-0472">Membrane</keyword>
<dbReference type="eggNOG" id="COG5336">
    <property type="taxonomic scope" value="Bacteria"/>
</dbReference>
<gene>
    <name evidence="3" type="ORF">AUCHE_02_00770</name>
</gene>
<evidence type="ECO:0008006" key="5">
    <source>
        <dbReference type="Google" id="ProtNLM"/>
    </source>
</evidence>
<evidence type="ECO:0000256" key="1">
    <source>
        <dbReference type="SAM" id="MobiDB-lite"/>
    </source>
</evidence>
<dbReference type="RefSeq" id="WP_006501467.1">
    <property type="nucleotide sequence ID" value="NZ_BAGZ01000002.1"/>
</dbReference>
<protein>
    <recommendedName>
        <fullName evidence="5">AtpZ/AtpI family protein</fullName>
    </recommendedName>
</protein>
<keyword evidence="2" id="KW-1133">Transmembrane helix</keyword>
<evidence type="ECO:0000313" key="4">
    <source>
        <dbReference type="Proteomes" id="UP000008495"/>
    </source>
</evidence>
<organism evidence="3 4">
    <name type="scientific">Austwickia chelonae NBRC 105200</name>
    <dbReference type="NCBI Taxonomy" id="1184607"/>
    <lineage>
        <taxon>Bacteria</taxon>
        <taxon>Bacillati</taxon>
        <taxon>Actinomycetota</taxon>
        <taxon>Actinomycetes</taxon>
        <taxon>Micrococcales</taxon>
        <taxon>Dermatophilaceae</taxon>
        <taxon>Austwickia</taxon>
    </lineage>
</organism>
<dbReference type="STRING" id="100225.SAMN05421595_1848"/>
<feature type="compositionally biased region" description="Polar residues" evidence="1">
    <location>
        <begin position="1"/>
        <end position="20"/>
    </location>
</feature>
<name>K6UKV3_9MICO</name>
<keyword evidence="2" id="KW-0812">Transmembrane</keyword>
<sequence length="82" mass="8729">MTMVRQSSSADDHGTTSISGETLPARDDASAILSYLFSGPLTFGGMGYGLDYWLGTNFIVAIGILLGIAMSIYVIWLRYGGS</sequence>
<dbReference type="Proteomes" id="UP000008495">
    <property type="component" value="Unassembled WGS sequence"/>
</dbReference>
<evidence type="ECO:0000313" key="3">
    <source>
        <dbReference type="EMBL" id="GAB76716.1"/>
    </source>
</evidence>
<dbReference type="OrthoDB" id="5193039at2"/>